<reference evidence="3 4" key="1">
    <citation type="journal article" date="2018" name="Mol. Biol. Evol.">
        <title>Broad Genomic Sampling Reveals a Smut Pathogenic Ancestry of the Fungal Clade Ustilaginomycotina.</title>
        <authorList>
            <person name="Kijpornyongpan T."/>
            <person name="Mondo S.J."/>
            <person name="Barry K."/>
            <person name="Sandor L."/>
            <person name="Lee J."/>
            <person name="Lipzen A."/>
            <person name="Pangilinan J."/>
            <person name="LaButti K."/>
            <person name="Hainaut M."/>
            <person name="Henrissat B."/>
            <person name="Grigoriev I.V."/>
            <person name="Spatafora J.W."/>
            <person name="Aime M.C."/>
        </authorList>
    </citation>
    <scope>NUCLEOTIDE SEQUENCE [LARGE SCALE GENOMIC DNA]</scope>
    <source>
        <strain evidence="3 4">MCA 3882</strain>
    </source>
</reference>
<keyword evidence="4" id="KW-1185">Reference proteome</keyword>
<dbReference type="GO" id="GO:0004497">
    <property type="term" value="F:monooxygenase activity"/>
    <property type="evidence" value="ECO:0007669"/>
    <property type="project" value="TreeGrafter"/>
</dbReference>
<evidence type="ECO:0000256" key="1">
    <source>
        <dbReference type="ARBA" id="ARBA00006765"/>
    </source>
</evidence>
<evidence type="ECO:0000313" key="3">
    <source>
        <dbReference type="EMBL" id="PWN38611.1"/>
    </source>
</evidence>
<proteinExistence type="inferred from homology"/>
<name>A0A316VR12_9BASI</name>
<feature type="transmembrane region" description="Helical" evidence="2">
    <location>
        <begin position="194"/>
        <end position="212"/>
    </location>
</feature>
<dbReference type="InParanoid" id="A0A316VR12"/>
<dbReference type="GeneID" id="37018167"/>
<comment type="similarity">
    <text evidence="1">Belongs to the caleosin family.</text>
</comment>
<feature type="transmembrane region" description="Helical" evidence="2">
    <location>
        <begin position="85"/>
        <end position="105"/>
    </location>
</feature>
<dbReference type="PANTHER" id="PTHR31495">
    <property type="entry name" value="PEROXYGENASE 3-RELATED"/>
    <property type="match status" value="1"/>
</dbReference>
<dbReference type="Proteomes" id="UP000245771">
    <property type="component" value="Unassembled WGS sequence"/>
</dbReference>
<dbReference type="OrthoDB" id="640742at2759"/>
<dbReference type="PANTHER" id="PTHR31495:SF0">
    <property type="entry name" value="BINDING PROTEIN CALEOSIN, PUTATIVE (AFU_ORTHOLOGUE AFUA_5G13750)-RELATED"/>
    <property type="match status" value="1"/>
</dbReference>
<dbReference type="EMBL" id="KZ819602">
    <property type="protein sequence ID" value="PWN38611.1"/>
    <property type="molecule type" value="Genomic_DNA"/>
</dbReference>
<keyword evidence="2" id="KW-1133">Transmembrane helix</keyword>
<protein>
    <submittedName>
        <fullName evidence="3">Caleosin-domain-containing protein</fullName>
    </submittedName>
</protein>
<dbReference type="RefSeq" id="XP_025358913.1">
    <property type="nucleotide sequence ID" value="XM_025496386.1"/>
</dbReference>
<evidence type="ECO:0000313" key="4">
    <source>
        <dbReference type="Proteomes" id="UP000245771"/>
    </source>
</evidence>
<accession>A0A316VR12</accession>
<dbReference type="InterPro" id="IPR007736">
    <property type="entry name" value="Caleosin-related"/>
</dbReference>
<organism evidence="3 4">
    <name type="scientific">Meira miltonrushii</name>
    <dbReference type="NCBI Taxonomy" id="1280837"/>
    <lineage>
        <taxon>Eukaryota</taxon>
        <taxon>Fungi</taxon>
        <taxon>Dikarya</taxon>
        <taxon>Basidiomycota</taxon>
        <taxon>Ustilaginomycotina</taxon>
        <taxon>Exobasidiomycetes</taxon>
        <taxon>Exobasidiales</taxon>
        <taxon>Brachybasidiaceae</taxon>
        <taxon>Meira</taxon>
    </lineage>
</organism>
<dbReference type="AlphaFoldDB" id="A0A316VR12"/>
<dbReference type="GO" id="GO:0005509">
    <property type="term" value="F:calcium ion binding"/>
    <property type="evidence" value="ECO:0007669"/>
    <property type="project" value="TreeGrafter"/>
</dbReference>
<gene>
    <name evidence="3" type="ORF">FA14DRAFT_120052</name>
</gene>
<keyword evidence="2" id="KW-0472">Membrane</keyword>
<dbReference type="Pfam" id="PF05042">
    <property type="entry name" value="Caleosin"/>
    <property type="match status" value="1"/>
</dbReference>
<keyword evidence="2" id="KW-0812">Transmembrane</keyword>
<sequence length="246" mass="28355">MSPIEQSVRRVDVDPFFDNTRLDLTQEGLGGKKRAVPYHVGNTWKKPNGDRKDYNESTKSMTAMQKHVAFFDGDCDGVIWPSDTFFAFLSLGFGLIISILSVFVIHGPFSYPTLPTKGNRWTDWLPDPFMRIYVANIHRCKHGSDTESYNRRGQFQQQKFQDILEDYSTYHNKEALSFRDGLVMIKERRNLMDIFGIFAFAFEWGSTYMLLWPKDGYMKKDDILGVFDGSIFVALAHKRAGAFKAK</sequence>
<dbReference type="STRING" id="1280837.A0A316VR12"/>
<evidence type="ECO:0000256" key="2">
    <source>
        <dbReference type="SAM" id="Phobius"/>
    </source>
</evidence>